<sequence>MGGAKSIRCATCRSWSGAT</sequence>
<evidence type="ECO:0000313" key="2">
    <source>
        <dbReference type="Proteomes" id="UP000469734"/>
    </source>
</evidence>
<comment type="caution">
    <text evidence="1">The sequence shown here is derived from an EMBL/GenBank/DDBJ whole genome shotgun (WGS) entry which is preliminary data.</text>
</comment>
<proteinExistence type="predicted"/>
<dbReference type="EMBL" id="WWCR01000004">
    <property type="protein sequence ID" value="MYM71727.1"/>
    <property type="molecule type" value="Genomic_DNA"/>
</dbReference>
<dbReference type="Proteomes" id="UP000469734">
    <property type="component" value="Unassembled WGS sequence"/>
</dbReference>
<dbReference type="AlphaFoldDB" id="A0A7X4GXZ1"/>
<reference evidence="1 2" key="1">
    <citation type="submission" date="2019-12" db="EMBL/GenBank/DDBJ databases">
        <title>Novel species isolated from a subtropical stream in China.</title>
        <authorList>
            <person name="Lu H."/>
        </authorList>
    </citation>
    <scope>NUCLEOTIDE SEQUENCE [LARGE SCALE GENOMIC DNA]</scope>
    <source>
        <strain evidence="1 2">FT134W</strain>
    </source>
</reference>
<protein>
    <submittedName>
        <fullName evidence="1">Uncharacterized protein</fullName>
    </submittedName>
</protein>
<gene>
    <name evidence="1" type="ORF">GTP56_05885</name>
</gene>
<evidence type="ECO:0000313" key="1">
    <source>
        <dbReference type="EMBL" id="MYM71727.1"/>
    </source>
</evidence>
<organism evidence="1 2">
    <name type="scientific">Duganella margarita</name>
    <dbReference type="NCBI Taxonomy" id="2692170"/>
    <lineage>
        <taxon>Bacteria</taxon>
        <taxon>Pseudomonadati</taxon>
        <taxon>Pseudomonadota</taxon>
        <taxon>Betaproteobacteria</taxon>
        <taxon>Burkholderiales</taxon>
        <taxon>Oxalobacteraceae</taxon>
        <taxon>Telluria group</taxon>
        <taxon>Duganella</taxon>
    </lineage>
</organism>
<accession>A0A7X4GXZ1</accession>
<dbReference type="NCBIfam" id="TIGR01053">
    <property type="entry name" value="LSD1"/>
    <property type="match status" value="1"/>
</dbReference>
<name>A0A7X4GXZ1_9BURK</name>